<dbReference type="OrthoDB" id="6400107at2"/>
<dbReference type="Proteomes" id="UP000244223">
    <property type="component" value="Unassembled WGS sequence"/>
</dbReference>
<protein>
    <submittedName>
        <fullName evidence="1">Uncharacterized protein</fullName>
    </submittedName>
</protein>
<dbReference type="AlphaFoldDB" id="A0A2T5ITK8"/>
<organism evidence="1 2">
    <name type="scientific">Agitococcus lubricus</name>
    <dbReference type="NCBI Taxonomy" id="1077255"/>
    <lineage>
        <taxon>Bacteria</taxon>
        <taxon>Pseudomonadati</taxon>
        <taxon>Pseudomonadota</taxon>
        <taxon>Gammaproteobacteria</taxon>
        <taxon>Moraxellales</taxon>
        <taxon>Moraxellaceae</taxon>
        <taxon>Agitococcus</taxon>
    </lineage>
</organism>
<sequence>MPKIYSYYSEELLFKFSIDNVVGADQPSWPETEDYPPLPPREAIEISKRTLLVLLNDYPWAEPEFHSCALKRTSKYEGGWWYYDIDWMVWPPEQDGSDRSGVNVPVMLNGKVPPYEVFKYEDRALAWKT</sequence>
<proteinExistence type="predicted"/>
<keyword evidence="2" id="KW-1185">Reference proteome</keyword>
<accession>A0A2T5ITK8</accession>
<dbReference type="EMBL" id="QAON01000020">
    <property type="protein sequence ID" value="PTQ87199.1"/>
    <property type="molecule type" value="Genomic_DNA"/>
</dbReference>
<evidence type="ECO:0000313" key="2">
    <source>
        <dbReference type="Proteomes" id="UP000244223"/>
    </source>
</evidence>
<dbReference type="RefSeq" id="WP_107866807.1">
    <property type="nucleotide sequence ID" value="NZ_QAON01000020.1"/>
</dbReference>
<reference evidence="1 2" key="1">
    <citation type="submission" date="2018-04" db="EMBL/GenBank/DDBJ databases">
        <title>Genomic Encyclopedia of Archaeal and Bacterial Type Strains, Phase II (KMG-II): from individual species to whole genera.</title>
        <authorList>
            <person name="Goeker M."/>
        </authorList>
    </citation>
    <scope>NUCLEOTIDE SEQUENCE [LARGE SCALE GENOMIC DNA]</scope>
    <source>
        <strain evidence="1 2">DSM 5822</strain>
    </source>
</reference>
<evidence type="ECO:0000313" key="1">
    <source>
        <dbReference type="EMBL" id="PTQ87199.1"/>
    </source>
</evidence>
<gene>
    <name evidence="1" type="ORF">C8N29_1202</name>
</gene>
<comment type="caution">
    <text evidence="1">The sequence shown here is derived from an EMBL/GenBank/DDBJ whole genome shotgun (WGS) entry which is preliminary data.</text>
</comment>
<name>A0A2T5ITK8_9GAMM</name>